<keyword evidence="3" id="KW-1185">Reference proteome</keyword>
<dbReference type="Proteomes" id="UP001054252">
    <property type="component" value="Unassembled WGS sequence"/>
</dbReference>
<evidence type="ECO:0000313" key="3">
    <source>
        <dbReference type="Proteomes" id="UP001054252"/>
    </source>
</evidence>
<reference evidence="2 3" key="1">
    <citation type="journal article" date="2021" name="Commun. Biol.">
        <title>The genome of Shorea leprosula (Dipterocarpaceae) highlights the ecological relevance of drought in aseasonal tropical rainforests.</title>
        <authorList>
            <person name="Ng K.K.S."/>
            <person name="Kobayashi M.J."/>
            <person name="Fawcett J.A."/>
            <person name="Hatakeyama M."/>
            <person name="Paape T."/>
            <person name="Ng C.H."/>
            <person name="Ang C.C."/>
            <person name="Tnah L.H."/>
            <person name="Lee C.T."/>
            <person name="Nishiyama T."/>
            <person name="Sese J."/>
            <person name="O'Brien M.J."/>
            <person name="Copetti D."/>
            <person name="Mohd Noor M.I."/>
            <person name="Ong R.C."/>
            <person name="Putra M."/>
            <person name="Sireger I.Z."/>
            <person name="Indrioko S."/>
            <person name="Kosugi Y."/>
            <person name="Izuno A."/>
            <person name="Isagi Y."/>
            <person name="Lee S.L."/>
            <person name="Shimizu K.K."/>
        </authorList>
    </citation>
    <scope>NUCLEOTIDE SEQUENCE [LARGE SCALE GENOMIC DNA]</scope>
    <source>
        <strain evidence="2">214</strain>
    </source>
</reference>
<sequence length="127" mass="14121">MRERREIRSVKERREGNQRANGEEEKDSAEKGDCNSEVHTVGFSRNGIRARLGGIVFKQKEGKGALKEKFGDLKGDKPGFLFLLPNSACFSPTLTRIFPPQALALRKHLLAGIIDKNLVFLPSLSKG</sequence>
<dbReference type="EMBL" id="BPVZ01000038">
    <property type="protein sequence ID" value="GKV13457.1"/>
    <property type="molecule type" value="Genomic_DNA"/>
</dbReference>
<protein>
    <submittedName>
        <fullName evidence="2">Uncharacterized protein</fullName>
    </submittedName>
</protein>
<feature type="region of interest" description="Disordered" evidence="1">
    <location>
        <begin position="1"/>
        <end position="36"/>
    </location>
</feature>
<proteinExistence type="predicted"/>
<evidence type="ECO:0000313" key="2">
    <source>
        <dbReference type="EMBL" id="GKV13457.1"/>
    </source>
</evidence>
<comment type="caution">
    <text evidence="2">The sequence shown here is derived from an EMBL/GenBank/DDBJ whole genome shotgun (WGS) entry which is preliminary data.</text>
</comment>
<accession>A0AAV5JPJ2</accession>
<name>A0AAV5JPJ2_9ROSI</name>
<dbReference type="AlphaFoldDB" id="A0AAV5JPJ2"/>
<evidence type="ECO:0000256" key="1">
    <source>
        <dbReference type="SAM" id="MobiDB-lite"/>
    </source>
</evidence>
<gene>
    <name evidence="2" type="ORF">SLEP1_g24459</name>
</gene>
<organism evidence="2 3">
    <name type="scientific">Rubroshorea leprosula</name>
    <dbReference type="NCBI Taxonomy" id="152421"/>
    <lineage>
        <taxon>Eukaryota</taxon>
        <taxon>Viridiplantae</taxon>
        <taxon>Streptophyta</taxon>
        <taxon>Embryophyta</taxon>
        <taxon>Tracheophyta</taxon>
        <taxon>Spermatophyta</taxon>
        <taxon>Magnoliopsida</taxon>
        <taxon>eudicotyledons</taxon>
        <taxon>Gunneridae</taxon>
        <taxon>Pentapetalae</taxon>
        <taxon>rosids</taxon>
        <taxon>malvids</taxon>
        <taxon>Malvales</taxon>
        <taxon>Dipterocarpaceae</taxon>
        <taxon>Rubroshorea</taxon>
    </lineage>
</organism>